<evidence type="ECO:0000256" key="1">
    <source>
        <dbReference type="SAM" id="MobiDB-lite"/>
    </source>
</evidence>
<feature type="compositionally biased region" description="Pro residues" evidence="1">
    <location>
        <begin position="91"/>
        <end position="100"/>
    </location>
</feature>
<evidence type="ECO:0000313" key="2">
    <source>
        <dbReference type="EMBL" id="KAK3257692.1"/>
    </source>
</evidence>
<gene>
    <name evidence="2" type="ORF">CYMTET_33232</name>
</gene>
<accession>A0AAE0FDB5</accession>
<feature type="compositionally biased region" description="Polar residues" evidence="1">
    <location>
        <begin position="1"/>
        <end position="13"/>
    </location>
</feature>
<feature type="region of interest" description="Disordered" evidence="1">
    <location>
        <begin position="1"/>
        <end position="22"/>
    </location>
</feature>
<dbReference type="EMBL" id="LGRX02020225">
    <property type="protein sequence ID" value="KAK3257692.1"/>
    <property type="molecule type" value="Genomic_DNA"/>
</dbReference>
<feature type="non-terminal residue" evidence="2">
    <location>
        <position position="100"/>
    </location>
</feature>
<sequence length="100" mass="11149">MAQLSGNACSSGLLTVKHTGRGHCATRRVAVKSQQLRPLKPFHAVKLNASRPLQRRRQISTQAKDGDEVDWDKAWKSFEKQKKTNRQQGPGAPPPRFSTS</sequence>
<name>A0AAE0FDB5_9CHLO</name>
<dbReference type="AlphaFoldDB" id="A0AAE0FDB5"/>
<dbReference type="Proteomes" id="UP001190700">
    <property type="component" value="Unassembled WGS sequence"/>
</dbReference>
<comment type="caution">
    <text evidence="2">The sequence shown here is derived from an EMBL/GenBank/DDBJ whole genome shotgun (WGS) entry which is preliminary data.</text>
</comment>
<feature type="region of interest" description="Disordered" evidence="1">
    <location>
        <begin position="47"/>
        <end position="100"/>
    </location>
</feature>
<reference evidence="2 3" key="1">
    <citation type="journal article" date="2015" name="Genome Biol. Evol.">
        <title>Comparative Genomics of a Bacterivorous Green Alga Reveals Evolutionary Causalities and Consequences of Phago-Mixotrophic Mode of Nutrition.</title>
        <authorList>
            <person name="Burns J.A."/>
            <person name="Paasch A."/>
            <person name="Narechania A."/>
            <person name="Kim E."/>
        </authorList>
    </citation>
    <scope>NUCLEOTIDE SEQUENCE [LARGE SCALE GENOMIC DNA]</scope>
    <source>
        <strain evidence="2 3">PLY_AMNH</strain>
    </source>
</reference>
<keyword evidence="3" id="KW-1185">Reference proteome</keyword>
<evidence type="ECO:0000313" key="3">
    <source>
        <dbReference type="Proteomes" id="UP001190700"/>
    </source>
</evidence>
<protein>
    <submittedName>
        <fullName evidence="2">Uncharacterized protein</fullName>
    </submittedName>
</protein>
<organism evidence="2 3">
    <name type="scientific">Cymbomonas tetramitiformis</name>
    <dbReference type="NCBI Taxonomy" id="36881"/>
    <lineage>
        <taxon>Eukaryota</taxon>
        <taxon>Viridiplantae</taxon>
        <taxon>Chlorophyta</taxon>
        <taxon>Pyramimonadophyceae</taxon>
        <taxon>Pyramimonadales</taxon>
        <taxon>Pyramimonadaceae</taxon>
        <taxon>Cymbomonas</taxon>
    </lineage>
</organism>
<feature type="compositionally biased region" description="Basic and acidic residues" evidence="1">
    <location>
        <begin position="71"/>
        <end position="82"/>
    </location>
</feature>
<proteinExistence type="predicted"/>